<evidence type="ECO:0000313" key="1">
    <source>
        <dbReference type="EMBL" id="CAD0197318.1"/>
    </source>
</evidence>
<dbReference type="Proteomes" id="UP001154114">
    <property type="component" value="Chromosome 6"/>
</dbReference>
<accession>A0A9N8KZ52</accession>
<protein>
    <submittedName>
        <fullName evidence="1">Uncharacterized protein</fullName>
    </submittedName>
</protein>
<proteinExistence type="predicted"/>
<evidence type="ECO:0000313" key="2">
    <source>
        <dbReference type="Proteomes" id="UP001154114"/>
    </source>
</evidence>
<dbReference type="AlphaFoldDB" id="A0A9N8KZ52"/>
<organism evidence="1 2">
    <name type="scientific">Chrysodeixis includens</name>
    <name type="common">Soybean looper</name>
    <name type="synonym">Pseudoplusia includens</name>
    <dbReference type="NCBI Taxonomy" id="689277"/>
    <lineage>
        <taxon>Eukaryota</taxon>
        <taxon>Metazoa</taxon>
        <taxon>Ecdysozoa</taxon>
        <taxon>Arthropoda</taxon>
        <taxon>Hexapoda</taxon>
        <taxon>Insecta</taxon>
        <taxon>Pterygota</taxon>
        <taxon>Neoptera</taxon>
        <taxon>Endopterygota</taxon>
        <taxon>Lepidoptera</taxon>
        <taxon>Glossata</taxon>
        <taxon>Ditrysia</taxon>
        <taxon>Noctuoidea</taxon>
        <taxon>Noctuidae</taxon>
        <taxon>Plusiinae</taxon>
        <taxon>Chrysodeixis</taxon>
    </lineage>
</organism>
<dbReference type="EMBL" id="LR824009">
    <property type="protein sequence ID" value="CAD0197318.1"/>
    <property type="molecule type" value="Genomic_DNA"/>
</dbReference>
<keyword evidence="2" id="KW-1185">Reference proteome</keyword>
<reference evidence="1" key="1">
    <citation type="submission" date="2021-12" db="EMBL/GenBank/DDBJ databases">
        <authorList>
            <person name="King R."/>
        </authorList>
    </citation>
    <scope>NUCLEOTIDE SEQUENCE</scope>
</reference>
<sequence length="89" mass="10798">MYRRRRGTVNQRSTFATRTHLGDFRVCRPFRYVTDICFVTNPETGGFNGIFKIRELNKIKYFVKGIKMLLVHQIHRRILWLFMCTEIHF</sequence>
<name>A0A9N8KZ52_CHRIL</name>
<gene>
    <name evidence="1" type="ORF">CINC_LOCUS11601</name>
</gene>